<sequence length="81" mass="9256">ENYNNPHYIVSRSILTLKNDDVERISNLMIDQFSGEIHVYPIADSTDTTEDNITKQSQLYAPEFLKSLKISVILSGELKLK</sequence>
<keyword evidence="2" id="KW-1185">Reference proteome</keyword>
<protein>
    <submittedName>
        <fullName evidence="1">20624_t:CDS:1</fullName>
    </submittedName>
</protein>
<evidence type="ECO:0000313" key="2">
    <source>
        <dbReference type="Proteomes" id="UP000789920"/>
    </source>
</evidence>
<evidence type="ECO:0000313" key="1">
    <source>
        <dbReference type="EMBL" id="CAG8829397.1"/>
    </source>
</evidence>
<comment type="caution">
    <text evidence="1">The sequence shown here is derived from an EMBL/GenBank/DDBJ whole genome shotgun (WGS) entry which is preliminary data.</text>
</comment>
<feature type="non-terminal residue" evidence="1">
    <location>
        <position position="81"/>
    </location>
</feature>
<gene>
    <name evidence="1" type="ORF">RPERSI_LOCUS27493</name>
</gene>
<proteinExistence type="predicted"/>
<name>A0ACA9S7G2_9GLOM</name>
<feature type="non-terminal residue" evidence="1">
    <location>
        <position position="1"/>
    </location>
</feature>
<accession>A0ACA9S7G2</accession>
<dbReference type="Proteomes" id="UP000789920">
    <property type="component" value="Unassembled WGS sequence"/>
</dbReference>
<dbReference type="EMBL" id="CAJVQC010097155">
    <property type="protein sequence ID" value="CAG8829397.1"/>
    <property type="molecule type" value="Genomic_DNA"/>
</dbReference>
<organism evidence="1 2">
    <name type="scientific">Racocetra persica</name>
    <dbReference type="NCBI Taxonomy" id="160502"/>
    <lineage>
        <taxon>Eukaryota</taxon>
        <taxon>Fungi</taxon>
        <taxon>Fungi incertae sedis</taxon>
        <taxon>Mucoromycota</taxon>
        <taxon>Glomeromycotina</taxon>
        <taxon>Glomeromycetes</taxon>
        <taxon>Diversisporales</taxon>
        <taxon>Gigasporaceae</taxon>
        <taxon>Racocetra</taxon>
    </lineage>
</organism>
<reference evidence="1" key="1">
    <citation type="submission" date="2021-06" db="EMBL/GenBank/DDBJ databases">
        <authorList>
            <person name="Kallberg Y."/>
            <person name="Tangrot J."/>
            <person name="Rosling A."/>
        </authorList>
    </citation>
    <scope>NUCLEOTIDE SEQUENCE</scope>
    <source>
        <strain evidence="1">MA461A</strain>
    </source>
</reference>